<dbReference type="Gene3D" id="1.10.10.10">
    <property type="entry name" value="Winged helix-like DNA-binding domain superfamily/Winged helix DNA-binding domain"/>
    <property type="match status" value="1"/>
</dbReference>
<evidence type="ECO:0000259" key="9">
    <source>
        <dbReference type="PROSITE" id="PS51755"/>
    </source>
</evidence>
<evidence type="ECO:0000256" key="4">
    <source>
        <dbReference type="ARBA" id="ARBA00023125"/>
    </source>
</evidence>
<sequence length="230" mass="25916">MNILVVEDEHSLARMIEVELLLQNMNVEVCYDGKSALASAIEKKFDLVILDWILPDIEGIEVCRILRSKGLQTPIIMITARQEVSFEVRGLTEGADDFIVKPFDIEQLVARIHAVMRRASAQKGALPKTVINSLVIDPATKAVYDNGQRVHITKKEFEILMLLLANRGKVVTKEEIYLSVWGKDVHIEEGAIAVHIKAIRDKLKGLKIENVRGFGYMIENSEQEIPQENS</sequence>
<dbReference type="InterPro" id="IPR001789">
    <property type="entry name" value="Sig_transdc_resp-reg_receiver"/>
</dbReference>
<evidence type="ECO:0000256" key="7">
    <source>
        <dbReference type="PROSITE-ProRule" id="PRU01091"/>
    </source>
</evidence>
<dbReference type="PROSITE" id="PS51755">
    <property type="entry name" value="OMPR_PHOB"/>
    <property type="match status" value="1"/>
</dbReference>
<dbReference type="InterPro" id="IPR001867">
    <property type="entry name" value="OmpR/PhoB-type_DNA-bd"/>
</dbReference>
<proteinExistence type="predicted"/>
<dbReference type="GO" id="GO:0006355">
    <property type="term" value="P:regulation of DNA-templated transcription"/>
    <property type="evidence" value="ECO:0007669"/>
    <property type="project" value="InterPro"/>
</dbReference>
<keyword evidence="5" id="KW-0804">Transcription</keyword>
<evidence type="ECO:0000256" key="1">
    <source>
        <dbReference type="ARBA" id="ARBA00022553"/>
    </source>
</evidence>
<feature type="modified residue" description="4-aspartylphosphate" evidence="6">
    <location>
        <position position="51"/>
    </location>
</feature>
<evidence type="ECO:0000256" key="5">
    <source>
        <dbReference type="ARBA" id="ARBA00023163"/>
    </source>
</evidence>
<dbReference type="GO" id="GO:0000156">
    <property type="term" value="F:phosphorelay response regulator activity"/>
    <property type="evidence" value="ECO:0007669"/>
    <property type="project" value="TreeGrafter"/>
</dbReference>
<feature type="DNA-binding region" description="OmpR/PhoB-type" evidence="7">
    <location>
        <begin position="126"/>
        <end position="220"/>
    </location>
</feature>
<dbReference type="FunFam" id="3.40.50.2300:FF:000001">
    <property type="entry name" value="DNA-binding response regulator PhoB"/>
    <property type="match status" value="1"/>
</dbReference>
<feature type="domain" description="Response regulatory" evidence="8">
    <location>
        <begin position="2"/>
        <end position="116"/>
    </location>
</feature>
<keyword evidence="3" id="KW-0805">Transcription regulation</keyword>
<dbReference type="InterPro" id="IPR011006">
    <property type="entry name" value="CheY-like_superfamily"/>
</dbReference>
<dbReference type="SUPFAM" id="SSF52172">
    <property type="entry name" value="CheY-like"/>
    <property type="match status" value="1"/>
</dbReference>
<reference evidence="10" key="1">
    <citation type="submission" date="2017-02" db="EMBL/GenBank/DDBJ databases">
        <authorList>
            <person name="Regsiter A."/>
            <person name="William W."/>
        </authorList>
    </citation>
    <scope>NUCLEOTIDE SEQUENCE</scope>
    <source>
        <strain evidence="10">BdmA 4</strain>
    </source>
</reference>
<dbReference type="CDD" id="cd17574">
    <property type="entry name" value="REC_OmpR"/>
    <property type="match status" value="1"/>
</dbReference>
<dbReference type="CDD" id="cd00383">
    <property type="entry name" value="trans_reg_C"/>
    <property type="match status" value="1"/>
</dbReference>
<dbReference type="Pfam" id="PF00072">
    <property type="entry name" value="Response_reg"/>
    <property type="match status" value="1"/>
</dbReference>
<dbReference type="SMART" id="SM00862">
    <property type="entry name" value="Trans_reg_C"/>
    <property type="match status" value="1"/>
</dbReference>
<dbReference type="Gene3D" id="3.40.50.2300">
    <property type="match status" value="1"/>
</dbReference>
<dbReference type="PANTHER" id="PTHR48111:SF22">
    <property type="entry name" value="REGULATOR OF RPOS"/>
    <property type="match status" value="1"/>
</dbReference>
<dbReference type="GO" id="GO:0032993">
    <property type="term" value="C:protein-DNA complex"/>
    <property type="evidence" value="ECO:0007669"/>
    <property type="project" value="TreeGrafter"/>
</dbReference>
<evidence type="ECO:0000256" key="3">
    <source>
        <dbReference type="ARBA" id="ARBA00023015"/>
    </source>
</evidence>
<dbReference type="AlphaFoldDB" id="A0A3P3XP74"/>
<feature type="domain" description="OmpR/PhoB-type" evidence="9">
    <location>
        <begin position="126"/>
        <end position="220"/>
    </location>
</feature>
<dbReference type="GO" id="GO:0000976">
    <property type="term" value="F:transcription cis-regulatory region binding"/>
    <property type="evidence" value="ECO:0007669"/>
    <property type="project" value="TreeGrafter"/>
</dbReference>
<dbReference type="PANTHER" id="PTHR48111">
    <property type="entry name" value="REGULATOR OF RPOS"/>
    <property type="match status" value="1"/>
</dbReference>
<dbReference type="GO" id="GO:0005829">
    <property type="term" value="C:cytosol"/>
    <property type="evidence" value="ECO:0007669"/>
    <property type="project" value="TreeGrafter"/>
</dbReference>
<dbReference type="InterPro" id="IPR036388">
    <property type="entry name" value="WH-like_DNA-bd_sf"/>
</dbReference>
<evidence type="ECO:0000313" key="10">
    <source>
        <dbReference type="EMBL" id="SLM18088.1"/>
    </source>
</evidence>
<keyword evidence="2" id="KW-0902">Two-component regulatory system</keyword>
<evidence type="ECO:0000256" key="2">
    <source>
        <dbReference type="ARBA" id="ARBA00023012"/>
    </source>
</evidence>
<protein>
    <submittedName>
        <fullName evidence="10">Response regulator ArlR</fullName>
    </submittedName>
</protein>
<dbReference type="SMART" id="SM00448">
    <property type="entry name" value="REC"/>
    <property type="match status" value="1"/>
</dbReference>
<evidence type="ECO:0000259" key="8">
    <source>
        <dbReference type="PROSITE" id="PS50110"/>
    </source>
</evidence>
<keyword evidence="1 6" id="KW-0597">Phosphoprotein</keyword>
<evidence type="ECO:0000256" key="6">
    <source>
        <dbReference type="PROSITE-ProRule" id="PRU00169"/>
    </source>
</evidence>
<dbReference type="EMBL" id="FWDO01000004">
    <property type="protein sequence ID" value="SLM18088.1"/>
    <property type="molecule type" value="Genomic_DNA"/>
</dbReference>
<dbReference type="InterPro" id="IPR039420">
    <property type="entry name" value="WalR-like"/>
</dbReference>
<organism evidence="10">
    <name type="scientific">uncultured spirochete</name>
    <dbReference type="NCBI Taxonomy" id="156406"/>
    <lineage>
        <taxon>Bacteria</taxon>
        <taxon>Pseudomonadati</taxon>
        <taxon>Spirochaetota</taxon>
        <taxon>Spirochaetia</taxon>
        <taxon>Spirochaetales</taxon>
        <taxon>environmental samples</taxon>
    </lineage>
</organism>
<gene>
    <name evidence="10" type="primary">arlR</name>
    <name evidence="10" type="ORF">SPIRO4BDMA_40660</name>
</gene>
<dbReference type="Pfam" id="PF00486">
    <property type="entry name" value="Trans_reg_C"/>
    <property type="match status" value="1"/>
</dbReference>
<name>A0A3P3XP74_9SPIR</name>
<keyword evidence="4 7" id="KW-0238">DNA-binding</keyword>
<dbReference type="PROSITE" id="PS50110">
    <property type="entry name" value="RESPONSE_REGULATORY"/>
    <property type="match status" value="1"/>
</dbReference>
<accession>A0A3P3XP74</accession>